<evidence type="ECO:0000256" key="1">
    <source>
        <dbReference type="SAM" id="MobiDB-lite"/>
    </source>
</evidence>
<accession>A0A9D3XMK9</accession>
<evidence type="ECO:0000313" key="3">
    <source>
        <dbReference type="Proteomes" id="UP000827986"/>
    </source>
</evidence>
<feature type="region of interest" description="Disordered" evidence="1">
    <location>
        <begin position="1"/>
        <end position="37"/>
    </location>
</feature>
<dbReference type="EMBL" id="JAHDVG010000465">
    <property type="protein sequence ID" value="KAH1184284.1"/>
    <property type="molecule type" value="Genomic_DNA"/>
</dbReference>
<proteinExistence type="predicted"/>
<keyword evidence="3" id="KW-1185">Reference proteome</keyword>
<name>A0A9D3XMK9_9SAUR</name>
<protein>
    <submittedName>
        <fullName evidence="2">Uncharacterized protein</fullName>
    </submittedName>
</protein>
<reference evidence="2" key="1">
    <citation type="submission" date="2021-09" db="EMBL/GenBank/DDBJ databases">
        <title>The genome of Mauremys mutica provides insights into the evolution of semi-aquatic lifestyle.</title>
        <authorList>
            <person name="Gong S."/>
            <person name="Gao Y."/>
        </authorList>
    </citation>
    <scope>NUCLEOTIDE SEQUENCE</scope>
    <source>
        <strain evidence="2">MM-2020</strain>
        <tissue evidence="2">Muscle</tissue>
    </source>
</reference>
<sequence>MSLFPTPSHPSPTLTTDQAPAYSQTLNSASKGGGQGKGWDQLSVFQKILKAEALSVLVPSCLLFLSCTWCLRPNHNRSPPLNQGEPADHWTILPTRCLHGQGSTTSKQQACGGKQWAQEGL</sequence>
<dbReference type="AlphaFoldDB" id="A0A9D3XMK9"/>
<gene>
    <name evidence="2" type="ORF">KIL84_014900</name>
</gene>
<dbReference type="Proteomes" id="UP000827986">
    <property type="component" value="Unassembled WGS sequence"/>
</dbReference>
<evidence type="ECO:0000313" key="2">
    <source>
        <dbReference type="EMBL" id="KAH1184284.1"/>
    </source>
</evidence>
<feature type="compositionally biased region" description="Low complexity" evidence="1">
    <location>
        <begin position="1"/>
        <end position="16"/>
    </location>
</feature>
<feature type="compositionally biased region" description="Polar residues" evidence="1">
    <location>
        <begin position="17"/>
        <end position="30"/>
    </location>
</feature>
<organism evidence="2 3">
    <name type="scientific">Mauremys mutica</name>
    <name type="common">yellowpond turtle</name>
    <dbReference type="NCBI Taxonomy" id="74926"/>
    <lineage>
        <taxon>Eukaryota</taxon>
        <taxon>Metazoa</taxon>
        <taxon>Chordata</taxon>
        <taxon>Craniata</taxon>
        <taxon>Vertebrata</taxon>
        <taxon>Euteleostomi</taxon>
        <taxon>Archelosauria</taxon>
        <taxon>Testudinata</taxon>
        <taxon>Testudines</taxon>
        <taxon>Cryptodira</taxon>
        <taxon>Durocryptodira</taxon>
        <taxon>Testudinoidea</taxon>
        <taxon>Geoemydidae</taxon>
        <taxon>Geoemydinae</taxon>
        <taxon>Mauremys</taxon>
    </lineage>
</organism>
<comment type="caution">
    <text evidence="2">The sequence shown here is derived from an EMBL/GenBank/DDBJ whole genome shotgun (WGS) entry which is preliminary data.</text>
</comment>